<reference evidence="4" key="2">
    <citation type="submission" date="2021-04" db="EMBL/GenBank/DDBJ databases">
        <authorList>
            <person name="Gilroy R."/>
        </authorList>
    </citation>
    <scope>NUCLEOTIDE SEQUENCE</scope>
    <source>
        <strain evidence="4">421</strain>
    </source>
</reference>
<keyword evidence="2" id="KW-0677">Repeat</keyword>
<dbReference type="PANTHER" id="PTHR47566">
    <property type="match status" value="1"/>
</dbReference>
<dbReference type="SUPFAM" id="SSF52058">
    <property type="entry name" value="L domain-like"/>
    <property type="match status" value="1"/>
</dbReference>
<dbReference type="InterPro" id="IPR032675">
    <property type="entry name" value="LRR_dom_sf"/>
</dbReference>
<evidence type="ECO:0000256" key="2">
    <source>
        <dbReference type="ARBA" id="ARBA00022737"/>
    </source>
</evidence>
<gene>
    <name evidence="4" type="ORF">IAA48_00610</name>
</gene>
<dbReference type="EMBL" id="DXGE01000003">
    <property type="protein sequence ID" value="HIW84973.1"/>
    <property type="molecule type" value="Genomic_DNA"/>
</dbReference>
<comment type="caution">
    <text evidence="4">The sequence shown here is derived from an EMBL/GenBank/DDBJ whole genome shotgun (WGS) entry which is preliminary data.</text>
</comment>
<dbReference type="Gene3D" id="1.10.1330.10">
    <property type="entry name" value="Dockerin domain"/>
    <property type="match status" value="1"/>
</dbReference>
<evidence type="ECO:0000313" key="4">
    <source>
        <dbReference type="EMBL" id="HIW84973.1"/>
    </source>
</evidence>
<dbReference type="AlphaFoldDB" id="A0A9D1UF31"/>
<name>A0A9D1UF31_9FIRM</name>
<keyword evidence="3" id="KW-0732">Signal</keyword>
<dbReference type="InterPro" id="IPR036439">
    <property type="entry name" value="Dockerin_dom_sf"/>
</dbReference>
<proteinExistence type="predicted"/>
<accession>A0A9D1UF31</accession>
<feature type="signal peptide" evidence="3">
    <location>
        <begin position="1"/>
        <end position="30"/>
    </location>
</feature>
<dbReference type="Proteomes" id="UP000824205">
    <property type="component" value="Unassembled WGS sequence"/>
</dbReference>
<dbReference type="Gene3D" id="3.80.10.10">
    <property type="entry name" value="Ribonuclease Inhibitor"/>
    <property type="match status" value="1"/>
</dbReference>
<sequence length="438" mass="47200">MNKRMKKYISVLLAVVLAFTCFTGLTLVNAQDSVEINSVNFPDDNFRNVILANYDTDDTKGFLSTEEADAVTVMLLPALSEGDITTLKGIEYFTQLTRLFAGDLGIEEADLSALTKLQTLRINGNALTSLDVSANTALQVLNCRGNAQLTSLKVPASVTDLQCDECALTQLDLSACTGLKTLNCYGNELTSLDLSHNTALTDLRCASNHLTALDLSHNTALTGVMTSFIGEQTVNAAATASGKTISVPVSGIDPAFISYLSLADGSYNAQTGAFEFSDYNAAQSGFDYNYNVNLANAEVMSVHVNVSKDFYKVSYYASEGGELIDYSYVTAGSDAVAPAFPQAPEGFVCPAWSANGKNIQADTDIYTVWSESHTYTVVAYSNLTATISCSVCGDTYQKSLYDCFNAKRGEADYDEAMDYNHDGYINSRDHALLIETFG</sequence>
<evidence type="ECO:0000313" key="5">
    <source>
        <dbReference type="Proteomes" id="UP000824205"/>
    </source>
</evidence>
<evidence type="ECO:0000256" key="1">
    <source>
        <dbReference type="ARBA" id="ARBA00022614"/>
    </source>
</evidence>
<dbReference type="InterPro" id="IPR052574">
    <property type="entry name" value="CDIRP"/>
</dbReference>
<reference evidence="4" key="1">
    <citation type="journal article" date="2021" name="PeerJ">
        <title>Extensive microbial diversity within the chicken gut microbiome revealed by metagenomics and culture.</title>
        <authorList>
            <person name="Gilroy R."/>
            <person name="Ravi A."/>
            <person name="Getino M."/>
            <person name="Pursley I."/>
            <person name="Horton D.L."/>
            <person name="Alikhan N.F."/>
            <person name="Baker D."/>
            <person name="Gharbi K."/>
            <person name="Hall N."/>
            <person name="Watson M."/>
            <person name="Adriaenssens E.M."/>
            <person name="Foster-Nyarko E."/>
            <person name="Jarju S."/>
            <person name="Secka A."/>
            <person name="Antonio M."/>
            <person name="Oren A."/>
            <person name="Chaudhuri R.R."/>
            <person name="La Ragione R."/>
            <person name="Hildebrand F."/>
            <person name="Pallen M.J."/>
        </authorList>
    </citation>
    <scope>NUCLEOTIDE SEQUENCE</scope>
    <source>
        <strain evidence="4">421</strain>
    </source>
</reference>
<feature type="chain" id="PRO_5038614779" evidence="3">
    <location>
        <begin position="31"/>
        <end position="438"/>
    </location>
</feature>
<evidence type="ECO:0000256" key="3">
    <source>
        <dbReference type="SAM" id="SignalP"/>
    </source>
</evidence>
<dbReference type="GO" id="GO:0035591">
    <property type="term" value="F:signaling adaptor activity"/>
    <property type="evidence" value="ECO:0007669"/>
    <property type="project" value="TreeGrafter"/>
</dbReference>
<dbReference type="GO" id="GO:0000272">
    <property type="term" value="P:polysaccharide catabolic process"/>
    <property type="evidence" value="ECO:0007669"/>
    <property type="project" value="InterPro"/>
</dbReference>
<keyword evidence="1" id="KW-0433">Leucine-rich repeat</keyword>
<dbReference type="PANTHER" id="PTHR47566:SF1">
    <property type="entry name" value="PROTEIN NUD1"/>
    <property type="match status" value="1"/>
</dbReference>
<organism evidence="4 5">
    <name type="scientific">Candidatus Eubacterium faecipullorum</name>
    <dbReference type="NCBI Taxonomy" id="2838571"/>
    <lineage>
        <taxon>Bacteria</taxon>
        <taxon>Bacillati</taxon>
        <taxon>Bacillota</taxon>
        <taxon>Clostridia</taxon>
        <taxon>Eubacteriales</taxon>
        <taxon>Eubacteriaceae</taxon>
        <taxon>Eubacterium</taxon>
    </lineage>
</organism>
<protein>
    <submittedName>
        <fullName evidence="4">Leucine-rich repeat domain-containing protein</fullName>
    </submittedName>
</protein>